<dbReference type="InterPro" id="IPR029052">
    <property type="entry name" value="Metallo-depent_PP-like"/>
</dbReference>
<dbReference type="NCBIfam" id="TIGR00040">
    <property type="entry name" value="yfcE"/>
    <property type="match status" value="1"/>
</dbReference>
<proteinExistence type="inferred from homology"/>
<dbReference type="SUPFAM" id="SSF56300">
    <property type="entry name" value="Metallo-dependent phosphatases"/>
    <property type="match status" value="1"/>
</dbReference>
<accession>A0A5C5W7Q9</accession>
<dbReference type="InterPro" id="IPR024654">
    <property type="entry name" value="Calcineurin-like_PHP_lpxH"/>
</dbReference>
<dbReference type="InterPro" id="IPR053193">
    <property type="entry name" value="MetalloPDE_YfcE-like"/>
</dbReference>
<dbReference type="GO" id="GO:0016787">
    <property type="term" value="F:hydrolase activity"/>
    <property type="evidence" value="ECO:0007669"/>
    <property type="project" value="UniProtKB-UniRule"/>
</dbReference>
<dbReference type="Proteomes" id="UP000318995">
    <property type="component" value="Unassembled WGS sequence"/>
</dbReference>
<dbReference type="PANTHER" id="PTHR43165:SF1">
    <property type="entry name" value="PHOSPHODIESTERASE MJ0936"/>
    <property type="match status" value="1"/>
</dbReference>
<dbReference type="EC" id="3.1.4.-" evidence="2"/>
<evidence type="ECO:0000259" key="3">
    <source>
        <dbReference type="Pfam" id="PF12850"/>
    </source>
</evidence>
<evidence type="ECO:0000313" key="4">
    <source>
        <dbReference type="EMBL" id="TWT46938.1"/>
    </source>
</evidence>
<dbReference type="Gene3D" id="3.60.21.10">
    <property type="match status" value="1"/>
</dbReference>
<evidence type="ECO:0000313" key="5">
    <source>
        <dbReference type="Proteomes" id="UP000318995"/>
    </source>
</evidence>
<comment type="cofactor">
    <cofactor evidence="2">
        <name>a divalent metal cation</name>
        <dbReference type="ChEBI" id="CHEBI:60240"/>
    </cofactor>
</comment>
<dbReference type="EMBL" id="SJPH01000003">
    <property type="protein sequence ID" value="TWT46938.1"/>
    <property type="molecule type" value="Genomic_DNA"/>
</dbReference>
<organism evidence="4 5">
    <name type="scientific">Botrimarina hoheduenensis</name>
    <dbReference type="NCBI Taxonomy" id="2528000"/>
    <lineage>
        <taxon>Bacteria</taxon>
        <taxon>Pseudomonadati</taxon>
        <taxon>Planctomycetota</taxon>
        <taxon>Planctomycetia</taxon>
        <taxon>Pirellulales</taxon>
        <taxon>Lacipirellulaceae</taxon>
        <taxon>Botrimarina</taxon>
    </lineage>
</organism>
<keyword evidence="2" id="KW-0479">Metal-binding</keyword>
<comment type="similarity">
    <text evidence="1 2">Belongs to the metallophosphoesterase superfamily. YfcE family.</text>
</comment>
<dbReference type="Pfam" id="PF12850">
    <property type="entry name" value="Metallophos_2"/>
    <property type="match status" value="1"/>
</dbReference>
<evidence type="ECO:0000256" key="1">
    <source>
        <dbReference type="ARBA" id="ARBA00008950"/>
    </source>
</evidence>
<comment type="caution">
    <text evidence="4">The sequence shown here is derived from an EMBL/GenBank/DDBJ whole genome shotgun (WGS) entry which is preliminary data.</text>
</comment>
<dbReference type="PANTHER" id="PTHR43165">
    <property type="entry name" value="METALLOPHOSPHOESTERASE"/>
    <property type="match status" value="1"/>
</dbReference>
<keyword evidence="5" id="KW-1185">Reference proteome</keyword>
<dbReference type="OrthoDB" id="9800565at2"/>
<gene>
    <name evidence="4" type="ORF">Pla111_20400</name>
</gene>
<reference evidence="4 5" key="1">
    <citation type="submission" date="2019-02" db="EMBL/GenBank/DDBJ databases">
        <title>Deep-cultivation of Planctomycetes and their phenomic and genomic characterization uncovers novel biology.</title>
        <authorList>
            <person name="Wiegand S."/>
            <person name="Jogler M."/>
            <person name="Boedeker C."/>
            <person name="Pinto D."/>
            <person name="Vollmers J."/>
            <person name="Rivas-Marin E."/>
            <person name="Kohn T."/>
            <person name="Peeters S.H."/>
            <person name="Heuer A."/>
            <person name="Rast P."/>
            <person name="Oberbeckmann S."/>
            <person name="Bunk B."/>
            <person name="Jeske O."/>
            <person name="Meyerdierks A."/>
            <person name="Storesund J.E."/>
            <person name="Kallscheuer N."/>
            <person name="Luecker S."/>
            <person name="Lage O.M."/>
            <person name="Pohl T."/>
            <person name="Merkel B.J."/>
            <person name="Hornburger P."/>
            <person name="Mueller R.-W."/>
            <person name="Bruemmer F."/>
            <person name="Labrenz M."/>
            <person name="Spormann A.M."/>
            <person name="Op Den Camp H."/>
            <person name="Overmann J."/>
            <person name="Amann R."/>
            <person name="Jetten M.S.M."/>
            <person name="Mascher T."/>
            <person name="Medema M.H."/>
            <person name="Devos D.P."/>
            <person name="Kaster A.-K."/>
            <person name="Ovreas L."/>
            <person name="Rohde M."/>
            <person name="Galperin M.Y."/>
            <person name="Jogler C."/>
        </authorList>
    </citation>
    <scope>NUCLEOTIDE SEQUENCE [LARGE SCALE GENOMIC DNA]</scope>
    <source>
        <strain evidence="4 5">Pla111</strain>
    </source>
</reference>
<dbReference type="AlphaFoldDB" id="A0A5C5W7Q9"/>
<sequence length="160" mass="17118">MRLGVISDTHGAVENTRAAVRMLESLEIDALVHCGDIGTPEVIALLAGWPTHYVGGNCDNDPAPLRRAIAAAGQTWHGEFGEIELAGVRVALAHGHDSRRLADAIKSGSYQLVCTGHTHQKRIEQVGQTLVLNPGALYRANPHSLALVDLPELSAMHINL</sequence>
<evidence type="ECO:0000256" key="2">
    <source>
        <dbReference type="RuleBase" id="RU362039"/>
    </source>
</evidence>
<dbReference type="RefSeq" id="WP_146573840.1">
    <property type="nucleotide sequence ID" value="NZ_SJPH01000003.1"/>
</dbReference>
<dbReference type="GO" id="GO:0046872">
    <property type="term" value="F:metal ion binding"/>
    <property type="evidence" value="ECO:0007669"/>
    <property type="project" value="UniProtKB-KW"/>
</dbReference>
<feature type="domain" description="Calcineurin-like phosphoesterase" evidence="3">
    <location>
        <begin position="1"/>
        <end position="149"/>
    </location>
</feature>
<dbReference type="InterPro" id="IPR000979">
    <property type="entry name" value="Phosphodiesterase_MJ0936/Vps29"/>
</dbReference>
<name>A0A5C5W7Q9_9BACT</name>
<protein>
    <recommendedName>
        <fullName evidence="2">Phosphoesterase</fullName>
        <ecNumber evidence="2">3.1.4.-</ecNumber>
    </recommendedName>
</protein>